<evidence type="ECO:0000256" key="1">
    <source>
        <dbReference type="ARBA" id="ARBA00004479"/>
    </source>
</evidence>
<dbReference type="SUPFAM" id="SSF69179">
    <property type="entry name" value="Integrin domains"/>
    <property type="match status" value="1"/>
</dbReference>
<gene>
    <name evidence="15" type="ORF">MELIAE_LOCUS3357</name>
</gene>
<evidence type="ECO:0000313" key="15">
    <source>
        <dbReference type="EMBL" id="CAH0550565.1"/>
    </source>
</evidence>
<keyword evidence="5" id="KW-0677">Repeat</keyword>
<dbReference type="AlphaFoldDB" id="A0A9P0AWR8"/>
<keyword evidence="6 13" id="KW-0130">Cell adhesion</keyword>
<dbReference type="GO" id="GO:0005178">
    <property type="term" value="F:integrin binding"/>
    <property type="evidence" value="ECO:0007669"/>
    <property type="project" value="TreeGrafter"/>
</dbReference>
<dbReference type="InterPro" id="IPR013517">
    <property type="entry name" value="FG-GAP"/>
</dbReference>
<dbReference type="GO" id="GO:0007157">
    <property type="term" value="P:heterophilic cell-cell adhesion via plasma membrane cell adhesion molecules"/>
    <property type="evidence" value="ECO:0007669"/>
    <property type="project" value="UniProtKB-ARBA"/>
</dbReference>
<evidence type="ECO:0000256" key="3">
    <source>
        <dbReference type="ARBA" id="ARBA00022692"/>
    </source>
</evidence>
<dbReference type="InterPro" id="IPR028994">
    <property type="entry name" value="Integrin_alpha_N"/>
</dbReference>
<keyword evidence="7 13" id="KW-1133">Transmembrane helix</keyword>
<protein>
    <recommendedName>
        <fullName evidence="14">Integrin alpha second immunoglobulin-like domain-containing protein</fullName>
    </recommendedName>
</protein>
<keyword evidence="16" id="KW-1185">Reference proteome</keyword>
<keyword evidence="11" id="KW-0325">Glycoprotein</keyword>
<dbReference type="InterPro" id="IPR000413">
    <property type="entry name" value="Integrin_alpha"/>
</dbReference>
<dbReference type="InterPro" id="IPR048285">
    <property type="entry name" value="Integrin_alpha_Ig-like_2"/>
</dbReference>
<evidence type="ECO:0000313" key="16">
    <source>
        <dbReference type="Proteomes" id="UP001154078"/>
    </source>
</evidence>
<evidence type="ECO:0000256" key="2">
    <source>
        <dbReference type="ARBA" id="ARBA00008054"/>
    </source>
</evidence>
<feature type="transmembrane region" description="Helical" evidence="13">
    <location>
        <begin position="935"/>
        <end position="957"/>
    </location>
</feature>
<comment type="subcellular location">
    <subcellularLocation>
        <location evidence="1 13">Membrane</location>
        <topology evidence="1 13">Single-pass type I membrane protein</topology>
    </subcellularLocation>
</comment>
<dbReference type="PROSITE" id="PS51470">
    <property type="entry name" value="FG_GAP"/>
    <property type="match status" value="4"/>
</dbReference>
<dbReference type="Gene3D" id="2.130.10.130">
    <property type="entry name" value="Integrin alpha, N-terminal"/>
    <property type="match status" value="1"/>
</dbReference>
<evidence type="ECO:0000256" key="11">
    <source>
        <dbReference type="ARBA" id="ARBA00023180"/>
    </source>
</evidence>
<dbReference type="SMART" id="SM00191">
    <property type="entry name" value="Int_alpha"/>
    <property type="match status" value="5"/>
</dbReference>
<evidence type="ECO:0000256" key="4">
    <source>
        <dbReference type="ARBA" id="ARBA00022729"/>
    </source>
</evidence>
<reference evidence="15" key="1">
    <citation type="submission" date="2021-12" db="EMBL/GenBank/DDBJ databases">
        <authorList>
            <person name="King R."/>
        </authorList>
    </citation>
    <scope>NUCLEOTIDE SEQUENCE</scope>
</reference>
<keyword evidence="3 13" id="KW-0812">Transmembrane</keyword>
<keyword evidence="4 13" id="KW-0732">Signal</keyword>
<dbReference type="InterPro" id="IPR013519">
    <property type="entry name" value="Int_alpha_beta-p"/>
</dbReference>
<keyword evidence="9 13" id="KW-0472">Membrane</keyword>
<dbReference type="GO" id="GO:0007160">
    <property type="term" value="P:cell-matrix adhesion"/>
    <property type="evidence" value="ECO:0007669"/>
    <property type="project" value="TreeGrafter"/>
</dbReference>
<keyword evidence="8 13" id="KW-0401">Integrin</keyword>
<dbReference type="PRINTS" id="PR01185">
    <property type="entry name" value="INTEGRINA"/>
</dbReference>
<evidence type="ECO:0000256" key="13">
    <source>
        <dbReference type="RuleBase" id="RU003762"/>
    </source>
</evidence>
<evidence type="ECO:0000256" key="5">
    <source>
        <dbReference type="ARBA" id="ARBA00022737"/>
    </source>
</evidence>
<evidence type="ECO:0000256" key="8">
    <source>
        <dbReference type="ARBA" id="ARBA00023037"/>
    </source>
</evidence>
<dbReference type="Pfam" id="PF01839">
    <property type="entry name" value="FG-GAP"/>
    <property type="match status" value="2"/>
</dbReference>
<feature type="repeat" description="FG-GAP" evidence="12">
    <location>
        <begin position="407"/>
        <end position="469"/>
    </location>
</feature>
<feature type="domain" description="Integrin alpha second immunoglobulin-like" evidence="14">
    <location>
        <begin position="606"/>
        <end position="732"/>
    </location>
</feature>
<evidence type="ECO:0000256" key="10">
    <source>
        <dbReference type="ARBA" id="ARBA00023170"/>
    </source>
</evidence>
<keyword evidence="10 13" id="KW-0675">Receptor</keyword>
<evidence type="ECO:0000256" key="9">
    <source>
        <dbReference type="ARBA" id="ARBA00023136"/>
    </source>
</evidence>
<organism evidence="15 16">
    <name type="scientific">Brassicogethes aeneus</name>
    <name type="common">Rape pollen beetle</name>
    <name type="synonym">Meligethes aeneus</name>
    <dbReference type="NCBI Taxonomy" id="1431903"/>
    <lineage>
        <taxon>Eukaryota</taxon>
        <taxon>Metazoa</taxon>
        <taxon>Ecdysozoa</taxon>
        <taxon>Arthropoda</taxon>
        <taxon>Hexapoda</taxon>
        <taxon>Insecta</taxon>
        <taxon>Pterygota</taxon>
        <taxon>Neoptera</taxon>
        <taxon>Endopterygota</taxon>
        <taxon>Coleoptera</taxon>
        <taxon>Polyphaga</taxon>
        <taxon>Cucujiformia</taxon>
        <taxon>Nitidulidae</taxon>
        <taxon>Meligethinae</taxon>
        <taxon>Brassicogethes</taxon>
    </lineage>
</organism>
<feature type="chain" id="PRO_5041514836" description="Integrin alpha second immunoglobulin-like domain-containing protein" evidence="13">
    <location>
        <begin position="17"/>
        <end position="1020"/>
    </location>
</feature>
<evidence type="ECO:0000256" key="6">
    <source>
        <dbReference type="ARBA" id="ARBA00022889"/>
    </source>
</evidence>
<dbReference type="GO" id="GO:0033627">
    <property type="term" value="P:cell adhesion mediated by integrin"/>
    <property type="evidence" value="ECO:0007669"/>
    <property type="project" value="TreeGrafter"/>
</dbReference>
<feature type="repeat" description="FG-GAP" evidence="12">
    <location>
        <begin position="345"/>
        <end position="403"/>
    </location>
</feature>
<dbReference type="GO" id="GO:0007229">
    <property type="term" value="P:integrin-mediated signaling pathway"/>
    <property type="evidence" value="ECO:0007669"/>
    <property type="project" value="UniProtKB-KW"/>
</dbReference>
<evidence type="ECO:0000259" key="14">
    <source>
        <dbReference type="Pfam" id="PF20805"/>
    </source>
</evidence>
<dbReference type="Proteomes" id="UP001154078">
    <property type="component" value="Chromosome 2"/>
</dbReference>
<dbReference type="Pfam" id="PF20805">
    <property type="entry name" value="Integrin_A_Ig_2"/>
    <property type="match status" value="1"/>
</dbReference>
<proteinExistence type="inferred from homology"/>
<dbReference type="PANTHER" id="PTHR23220:SF83">
    <property type="entry name" value="INTEGRIN ALPHA-PS3-RELATED"/>
    <property type="match status" value="1"/>
</dbReference>
<dbReference type="Gene3D" id="1.20.5.930">
    <property type="entry name" value="Bicelle-embedded integrin alpha(iib) transmembrane segment"/>
    <property type="match status" value="1"/>
</dbReference>
<dbReference type="SUPFAM" id="SSF69318">
    <property type="entry name" value="Integrin alpha N-terminal domain"/>
    <property type="match status" value="1"/>
</dbReference>
<sequence length="1020" mass="113269">MLILVCLFAIILKTTAFNLDLYNAVIFEDPKMEANGKSESYFGFSVALTNHLKNKTGSIFIGAPKQTNPNPKIEKSGVMYKCSFTQNCTTLDFPLDSFKSKFVAMQNAFIGGSADINSNNELLITSASYSYYYHDKPNYYIKGILFLTNLTNEKTSTIYPFEKERNIEEVGGIQTAVYGRAQAGFSVHFPKNDHDSLMLGSPGYLAGRGTAVKTNLNNGTYIVPSLGDNYSFFTGYSVSSGNFFKNDTTNYVVSALLVNDAYGKIKIFDFPPKSTKPEDDPGIPGNRIKKGTQRGAGFGYCIATGDIDGDHLDDIVVGAPFYKTKTFNEGAVYVFLGSTTGSLKNPKEGSLIERQHSNGQFGMSVMFLNDINADGFGDVAVAAPFQDDGVVYLYHGSKNGLKTTSAQIIEGKSLKPGLRGFGFSMSKPCDVDNNKASDLAIGSFLSGHAVYLRGRPVVVVTTSFETYPPFLDKQAKHFNITLKYSVENKHNPKQANSKISLTRIIDLDGTSFKPPPKKIDVIIGKPQYENITIKMSNVNKNYVEVKLTYVFADAQKKNNRPSKMLIKNGDTRNFSGGDTFCPSCPVIDVERSSGPITINISLNLECGSVGICNSDLSLELKLLDLFNDTYITGTKSNVRLEVIIKNAGDYAYSNDIIVKLPKQLSFSNKMYECSPVQSETEAIKCPVININKGETEMVKFDLDLAEVNNGYYSEPLLITVDLKTKSENVNKNLTKEISMRLHRDADIYLDGSSEKPLYEFSKDGSTNFTQVYRVGLDGISSIEQIQVKIKMPFYFTVDKTIQFAYLVDIPDECEKTAKNIPKKNEKVKPDWLSELKSSKVISLNSSLKFIESKEIICTLGPFNENVKDRNIKFLMQINENAVKGVLGKKMSQIKFETYGEANIVPHGVFKESGNRSNSFTVSTLFVYKMESKIPFWYIIAAVVAGTLVLLVIVVVLVKIGFFKRKMKVELDKRKEELCQNENVNDLKENNEDHFHTLPEGLANSASYILDDDVIVEECST</sequence>
<evidence type="ECO:0000256" key="12">
    <source>
        <dbReference type="PROSITE-ProRule" id="PRU00803"/>
    </source>
</evidence>
<dbReference type="PANTHER" id="PTHR23220">
    <property type="entry name" value="INTEGRIN ALPHA"/>
    <property type="match status" value="1"/>
</dbReference>
<feature type="signal peptide" evidence="13">
    <location>
        <begin position="1"/>
        <end position="16"/>
    </location>
</feature>
<dbReference type="EMBL" id="OV121133">
    <property type="protein sequence ID" value="CAH0550565.1"/>
    <property type="molecule type" value="Genomic_DNA"/>
</dbReference>
<dbReference type="Gene3D" id="2.60.40.1510">
    <property type="entry name" value="ntegrin, alpha v. Chain A, domain 3"/>
    <property type="match status" value="1"/>
</dbReference>
<evidence type="ECO:0000256" key="7">
    <source>
        <dbReference type="ARBA" id="ARBA00022989"/>
    </source>
</evidence>
<dbReference type="GO" id="GO:0009897">
    <property type="term" value="C:external side of plasma membrane"/>
    <property type="evidence" value="ECO:0007669"/>
    <property type="project" value="TreeGrafter"/>
</dbReference>
<name>A0A9P0AWR8_BRAAE</name>
<feature type="repeat" description="FG-GAP" evidence="12">
    <location>
        <begin position="28"/>
        <end position="91"/>
    </location>
</feature>
<accession>A0A9P0AWR8</accession>
<feature type="repeat" description="FG-GAP" evidence="12">
    <location>
        <begin position="283"/>
        <end position="344"/>
    </location>
</feature>
<dbReference type="OrthoDB" id="5573735at2759"/>
<dbReference type="GO" id="GO:0008305">
    <property type="term" value="C:integrin complex"/>
    <property type="evidence" value="ECO:0007669"/>
    <property type="project" value="InterPro"/>
</dbReference>
<dbReference type="InterPro" id="IPR032695">
    <property type="entry name" value="Integrin_dom_sf"/>
</dbReference>
<comment type="similarity">
    <text evidence="2 13">Belongs to the integrin alpha chain family.</text>
</comment>